<name>A0A8H7I4T1_9AGAM</name>
<evidence type="ECO:0000313" key="4">
    <source>
        <dbReference type="Proteomes" id="UP000614334"/>
    </source>
</evidence>
<feature type="domain" description="CxC2-like cysteine cluster KDZ transposase-associated" evidence="2">
    <location>
        <begin position="40"/>
        <end position="141"/>
    </location>
</feature>
<dbReference type="Proteomes" id="UP000614334">
    <property type="component" value="Unassembled WGS sequence"/>
</dbReference>
<evidence type="ECO:0000259" key="2">
    <source>
        <dbReference type="Pfam" id="PF18803"/>
    </source>
</evidence>
<sequence>MPVLCKRSSNLSEVLIRSAPTSSLSSYFGLVWSLLERTTLADVGLILLHLGHGDDTCVSKPVEATICVGHTNGFHQLRVSYCGHQPDSLHPLLLLRAGILPCTDLNTKSAFTLELLEHFTTFSTLGKTSGYRYYSVLKRLSHTGFPGRVSNRYRELLQAQRKYAYLMALKRAGAVYRKEDGTENSGGLAIPCIACPRPGINFNIDDVPLEEREFFMFWFSFDGNFRNLRKAKKVDKDNMCFTDGLMYFVAHGLYQEWLKANANKEPSTDKNRPECNNHKAALDRFVRWAGLDVTGVGACTCARHSLFMPQGLVDFFKGERFAYGDYAIALTIVRLLKLGPLEFGMTYNIWCHWWPKFQERATKFPAHLALPGDLKLIGGVPKFHIQGHAEKCRVLHSLNYKPFVGRLEGEGCERAWAFLNETAEKNITIATFLVGKFRGALKLYHAQKSVFTELNKSLPGQLTIHWKNESIEPYKDINGRWTSPFFGSNNWGQSLQQVLQQETEREAKEEQPVKTETTKRGLTRWINKGIELENAMDKLRHDALHLKQEGMPRQQNLLNERRKRLLTRISAHHQEREQYLGSLGDPDHQEREQSNSPHPEDSELGLPSSYLSLSLIDGGCLQAPKVEARLRRAVCEDALRTIKSLLGAKNFALQHKRKNVVGERASTRMEVAIKDLQSKVQRAHCWYNRSCAALLRLDLVSTDQETYKMLELSQLHMLSDYLENESTSLGQKARAIPWFWRTQAAINDEQWQIDALKVEWFRARQRYIQWEEELKLLKREMVMALNGFQYERQQWECRSLQPGLVPGVAEYARKKADFYDQLSIDLYELCDEHVKNPIARLIWAEKYWPDCVPHQAYSRTLSGCELFAFHVFFSLCNVLQRVSIYLCYNRAARVNILIARNVYLYYDRLHFYHSKMPGEKSSTVKRGVGVGVQVQECTPVWEGLEDMVFGSLGEEDGFEEYDSEDPAGVVAWHFCKQKNDKELGDGEYGDKEGEMAWEASANKQQAGPPDKTGQMSDTNKRKRAVQRPQADLRDLRRSSTSLGGPARTSHVCFSPPQTGVAKQVTTSPRKRAVTRTRPQNMQICYNHP</sequence>
<dbReference type="EMBL" id="JACYCF010000027">
    <property type="protein sequence ID" value="KAF8749531.1"/>
    <property type="molecule type" value="Genomic_DNA"/>
</dbReference>
<evidence type="ECO:0000313" key="3">
    <source>
        <dbReference type="EMBL" id="KAF8749531.1"/>
    </source>
</evidence>
<protein>
    <recommendedName>
        <fullName evidence="2">CxC2-like cysteine cluster KDZ transposase-associated domain-containing protein</fullName>
    </recommendedName>
</protein>
<feature type="region of interest" description="Disordered" evidence="1">
    <location>
        <begin position="999"/>
        <end position="1080"/>
    </location>
</feature>
<dbReference type="PANTHER" id="PTHR33096:SF1">
    <property type="entry name" value="CXC1-LIKE CYSTEINE CLUSTER ASSOCIATED WITH KDZ TRANSPOSASES DOMAIN-CONTAINING PROTEIN"/>
    <property type="match status" value="1"/>
</dbReference>
<reference evidence="3" key="1">
    <citation type="submission" date="2020-09" db="EMBL/GenBank/DDBJ databases">
        <title>Comparative genome analyses of four rice-infecting Rhizoctonia solani isolates reveal extensive enrichment of homogalacturonan modification genes.</title>
        <authorList>
            <person name="Lee D.-Y."/>
            <person name="Jeon J."/>
            <person name="Kim K.-T."/>
            <person name="Cheong K."/>
            <person name="Song H."/>
            <person name="Choi G."/>
            <person name="Ko J."/>
            <person name="Opiyo S.O."/>
            <person name="Zuo S."/>
            <person name="Madhav S."/>
            <person name="Lee Y.-H."/>
            <person name="Wang G.-L."/>
        </authorList>
    </citation>
    <scope>NUCLEOTIDE SEQUENCE</scope>
    <source>
        <strain evidence="3">AG1-IA B2</strain>
    </source>
</reference>
<gene>
    <name evidence="3" type="ORF">RHS01_10034</name>
</gene>
<proteinExistence type="predicted"/>
<comment type="caution">
    <text evidence="3">The sequence shown here is derived from an EMBL/GenBank/DDBJ whole genome shotgun (WGS) entry which is preliminary data.</text>
</comment>
<feature type="region of interest" description="Disordered" evidence="1">
    <location>
        <begin position="581"/>
        <end position="604"/>
    </location>
</feature>
<dbReference type="InterPro" id="IPR040521">
    <property type="entry name" value="KDZ"/>
</dbReference>
<accession>A0A8H7I4T1</accession>
<organism evidence="3 4">
    <name type="scientific">Rhizoctonia solani</name>
    <dbReference type="NCBI Taxonomy" id="456999"/>
    <lineage>
        <taxon>Eukaryota</taxon>
        <taxon>Fungi</taxon>
        <taxon>Dikarya</taxon>
        <taxon>Basidiomycota</taxon>
        <taxon>Agaricomycotina</taxon>
        <taxon>Agaricomycetes</taxon>
        <taxon>Cantharellales</taxon>
        <taxon>Ceratobasidiaceae</taxon>
        <taxon>Rhizoctonia</taxon>
    </lineage>
</organism>
<dbReference type="Pfam" id="PF18803">
    <property type="entry name" value="CxC2"/>
    <property type="match status" value="1"/>
</dbReference>
<dbReference type="InterPro" id="IPR041457">
    <property type="entry name" value="CxC2_KDZ-assoc"/>
</dbReference>
<dbReference type="AlphaFoldDB" id="A0A8H7I4T1"/>
<feature type="compositionally biased region" description="Basic and acidic residues" evidence="1">
    <location>
        <begin position="585"/>
        <end position="601"/>
    </location>
</feature>
<dbReference type="PANTHER" id="PTHR33096">
    <property type="entry name" value="CXC2 DOMAIN-CONTAINING PROTEIN"/>
    <property type="match status" value="1"/>
</dbReference>
<dbReference type="Pfam" id="PF18758">
    <property type="entry name" value="KDZ"/>
    <property type="match status" value="1"/>
</dbReference>
<evidence type="ECO:0000256" key="1">
    <source>
        <dbReference type="SAM" id="MobiDB-lite"/>
    </source>
</evidence>